<dbReference type="Proteomes" id="UP001608902">
    <property type="component" value="Unassembled WGS sequence"/>
</dbReference>
<evidence type="ECO:0000313" key="2">
    <source>
        <dbReference type="Proteomes" id="UP001608902"/>
    </source>
</evidence>
<name>A0ABD6EV11_9BILA</name>
<organism evidence="1 2">
    <name type="scientific">Gnathostoma spinigerum</name>
    <dbReference type="NCBI Taxonomy" id="75299"/>
    <lineage>
        <taxon>Eukaryota</taxon>
        <taxon>Metazoa</taxon>
        <taxon>Ecdysozoa</taxon>
        <taxon>Nematoda</taxon>
        <taxon>Chromadorea</taxon>
        <taxon>Rhabditida</taxon>
        <taxon>Spirurina</taxon>
        <taxon>Gnathostomatomorpha</taxon>
        <taxon>Gnathostomatoidea</taxon>
        <taxon>Gnathostomatidae</taxon>
        <taxon>Gnathostoma</taxon>
    </lineage>
</organism>
<proteinExistence type="predicted"/>
<feature type="non-terminal residue" evidence="1">
    <location>
        <position position="58"/>
    </location>
</feature>
<accession>A0ABD6EV11</accession>
<gene>
    <name evidence="1" type="ORF">AB6A40_010513</name>
</gene>
<dbReference type="AlphaFoldDB" id="A0ABD6EV11"/>
<comment type="caution">
    <text evidence="1">The sequence shown here is derived from an EMBL/GenBank/DDBJ whole genome shotgun (WGS) entry which is preliminary data.</text>
</comment>
<reference evidence="1 2" key="1">
    <citation type="submission" date="2024-08" db="EMBL/GenBank/DDBJ databases">
        <title>Gnathostoma spinigerum genome.</title>
        <authorList>
            <person name="Gonzalez-Bertolin B."/>
            <person name="Monzon S."/>
            <person name="Zaballos A."/>
            <person name="Jimenez P."/>
            <person name="Dekumyoy P."/>
            <person name="Varona S."/>
            <person name="Cuesta I."/>
            <person name="Sumanam S."/>
            <person name="Adisakwattana P."/>
            <person name="Gasser R.B."/>
            <person name="Hernandez-Gonzalez A."/>
            <person name="Young N.D."/>
            <person name="Perteguer M.J."/>
        </authorList>
    </citation>
    <scope>NUCLEOTIDE SEQUENCE [LARGE SCALE GENOMIC DNA]</scope>
    <source>
        <strain evidence="1">AL3</strain>
        <tissue evidence="1">Liver</tissue>
    </source>
</reference>
<sequence length="58" mass="6605">MGSFRIVPIRSFLYCMGAYVVTEQHTRASISQPPNYSRDRVKVQSSPFECDKTAVSYV</sequence>
<keyword evidence="2" id="KW-1185">Reference proteome</keyword>
<evidence type="ECO:0000313" key="1">
    <source>
        <dbReference type="EMBL" id="MFH4983804.1"/>
    </source>
</evidence>
<dbReference type="EMBL" id="JBGFUD010013841">
    <property type="protein sequence ID" value="MFH4983804.1"/>
    <property type="molecule type" value="Genomic_DNA"/>
</dbReference>
<protein>
    <submittedName>
        <fullName evidence="1">Uncharacterized protein</fullName>
    </submittedName>
</protein>